<sequence>MGKRKILFTLLLIIIYSPLSFIELKAQDDYKYEIGGMAGTSFYMGDANKSKLYQNPGLSAGVVFRYNKDLRWSVKSNFVIGKVSGDTRDSGNKYPFGQETSFSRMFYELGSQIEFNFFNYSDKFGYLGAKRISPYIFTGIGLTLGSGSKTFFDANIPIGIGVKYKLKDRLNLGFEFSFRKLFSDSFDVTKDGDGLSLDAPYKINGGIFKNNDWYSLTMISLTWDFGARICPCLNID</sequence>
<feature type="domain" description="DUF6089" evidence="1">
    <location>
        <begin position="15"/>
        <end position="233"/>
    </location>
</feature>
<dbReference type="InterPro" id="IPR011250">
    <property type="entry name" value="OMP/PagP_B-barrel"/>
</dbReference>
<dbReference type="SUPFAM" id="SSF56925">
    <property type="entry name" value="OMPA-like"/>
    <property type="match status" value="1"/>
</dbReference>
<dbReference type="AlphaFoldDB" id="A0A212JD16"/>
<proteinExistence type="predicted"/>
<gene>
    <name evidence="2" type="ORF">KL86DYS1_11885</name>
</gene>
<protein>
    <recommendedName>
        <fullName evidence="1">DUF6089 domain-containing protein</fullName>
    </recommendedName>
</protein>
<dbReference type="Pfam" id="PF19573">
    <property type="entry name" value="DUF6089"/>
    <property type="match status" value="1"/>
</dbReference>
<name>A0A212JD16_9BACT</name>
<evidence type="ECO:0000313" key="2">
    <source>
        <dbReference type="EMBL" id="SBV97344.1"/>
    </source>
</evidence>
<dbReference type="RefSeq" id="WP_296940208.1">
    <property type="nucleotide sequence ID" value="NZ_LT599032.1"/>
</dbReference>
<reference evidence="2" key="1">
    <citation type="submission" date="2016-04" db="EMBL/GenBank/DDBJ databases">
        <authorList>
            <person name="Evans L.H."/>
            <person name="Alamgir A."/>
            <person name="Owens N."/>
            <person name="Weber N.D."/>
            <person name="Virtaneva K."/>
            <person name="Barbian K."/>
            <person name="Babar A."/>
            <person name="Rosenke K."/>
        </authorList>
    </citation>
    <scope>NUCLEOTIDE SEQUENCE</scope>
    <source>
        <strain evidence="2">86-1</strain>
    </source>
</reference>
<evidence type="ECO:0000259" key="1">
    <source>
        <dbReference type="Pfam" id="PF19573"/>
    </source>
</evidence>
<organism evidence="2">
    <name type="scientific">uncultured Dysgonomonas sp</name>
    <dbReference type="NCBI Taxonomy" id="206096"/>
    <lineage>
        <taxon>Bacteria</taxon>
        <taxon>Pseudomonadati</taxon>
        <taxon>Bacteroidota</taxon>
        <taxon>Bacteroidia</taxon>
        <taxon>Bacteroidales</taxon>
        <taxon>Dysgonomonadaceae</taxon>
        <taxon>Dysgonomonas</taxon>
        <taxon>environmental samples</taxon>
    </lineage>
</organism>
<dbReference type="EMBL" id="FLUM01000001">
    <property type="protein sequence ID" value="SBV97344.1"/>
    <property type="molecule type" value="Genomic_DNA"/>
</dbReference>
<dbReference type="InterPro" id="IPR045743">
    <property type="entry name" value="DUF6089"/>
</dbReference>
<accession>A0A212JD16</accession>